<keyword evidence="4" id="KW-0963">Cytoplasm</keyword>
<dbReference type="FunFam" id="2.40.50.140:FF:000132">
    <property type="entry name" value="Aspartyl-tRNA synthetase, cytoplasmic"/>
    <property type="match status" value="1"/>
</dbReference>
<dbReference type="Gene3D" id="2.40.50.140">
    <property type="entry name" value="Nucleic acid-binding proteins"/>
    <property type="match status" value="1"/>
</dbReference>
<keyword evidence="6" id="KW-0547">Nucleotide-binding</keyword>
<dbReference type="InterPro" id="IPR002312">
    <property type="entry name" value="Asp/Asn-tRNA-synth_IIb"/>
</dbReference>
<dbReference type="PRINTS" id="PR01042">
    <property type="entry name" value="TRNASYNTHASP"/>
</dbReference>
<evidence type="ECO:0000256" key="2">
    <source>
        <dbReference type="ARBA" id="ARBA00005312"/>
    </source>
</evidence>
<dbReference type="SUPFAM" id="SSF55681">
    <property type="entry name" value="Class II aaRS and biotin synthetases"/>
    <property type="match status" value="1"/>
</dbReference>
<evidence type="ECO:0000256" key="7">
    <source>
        <dbReference type="ARBA" id="ARBA00022840"/>
    </source>
</evidence>
<dbReference type="EMBL" id="BEGY01000086">
    <property type="protein sequence ID" value="GAX82774.1"/>
    <property type="molecule type" value="Genomic_DNA"/>
</dbReference>
<keyword evidence="15" id="KW-1185">Reference proteome</keyword>
<evidence type="ECO:0000256" key="1">
    <source>
        <dbReference type="ARBA" id="ARBA00004496"/>
    </source>
</evidence>
<dbReference type="InterPro" id="IPR004365">
    <property type="entry name" value="NA-bd_OB_tRNA"/>
</dbReference>
<comment type="subcellular location">
    <subcellularLocation>
        <location evidence="1">Cytoplasm</location>
    </subcellularLocation>
</comment>
<dbReference type="InterPro" id="IPR045864">
    <property type="entry name" value="aa-tRNA-synth_II/BPL/LPL"/>
</dbReference>
<dbReference type="CDD" id="cd00776">
    <property type="entry name" value="AsxRS_core"/>
    <property type="match status" value="1"/>
</dbReference>
<dbReference type="EC" id="6.1.1.12" evidence="3"/>
<dbReference type="GO" id="GO:0004815">
    <property type="term" value="F:aspartate-tRNA ligase activity"/>
    <property type="evidence" value="ECO:0007669"/>
    <property type="project" value="UniProtKB-EC"/>
</dbReference>
<comment type="similarity">
    <text evidence="2">Belongs to the class-II aminoacyl-tRNA synthetase family. Type 2 subfamily.</text>
</comment>
<dbReference type="PROSITE" id="PS50862">
    <property type="entry name" value="AA_TRNA_LIGASE_II"/>
    <property type="match status" value="1"/>
</dbReference>
<proteinExistence type="inferred from homology"/>
<dbReference type="GO" id="GO:0017101">
    <property type="term" value="C:aminoacyl-tRNA synthetase multienzyme complex"/>
    <property type="evidence" value="ECO:0007669"/>
    <property type="project" value="TreeGrafter"/>
</dbReference>
<dbReference type="GO" id="GO:0005524">
    <property type="term" value="F:ATP binding"/>
    <property type="evidence" value="ECO:0007669"/>
    <property type="project" value="UniProtKB-KW"/>
</dbReference>
<evidence type="ECO:0000256" key="10">
    <source>
        <dbReference type="ARBA" id="ARBA00033155"/>
    </source>
</evidence>
<dbReference type="GO" id="GO:0006422">
    <property type="term" value="P:aspartyl-tRNA aminoacylation"/>
    <property type="evidence" value="ECO:0007669"/>
    <property type="project" value="InterPro"/>
</dbReference>
<dbReference type="CDD" id="cd04320">
    <property type="entry name" value="AspRS_cyto_N"/>
    <property type="match status" value="1"/>
</dbReference>
<evidence type="ECO:0000256" key="11">
    <source>
        <dbReference type="ARBA" id="ARBA00047904"/>
    </source>
</evidence>
<dbReference type="GO" id="GO:0003723">
    <property type="term" value="F:RNA binding"/>
    <property type="evidence" value="ECO:0007669"/>
    <property type="project" value="TreeGrafter"/>
</dbReference>
<keyword evidence="5" id="KW-0436">Ligase</keyword>
<dbReference type="NCBIfam" id="TIGR00458">
    <property type="entry name" value="aspS_nondisc"/>
    <property type="match status" value="1"/>
</dbReference>
<dbReference type="PANTHER" id="PTHR43450">
    <property type="entry name" value="ASPARTYL-TRNA SYNTHETASE"/>
    <property type="match status" value="1"/>
</dbReference>
<evidence type="ECO:0000313" key="15">
    <source>
        <dbReference type="Proteomes" id="UP000232323"/>
    </source>
</evidence>
<dbReference type="InterPro" id="IPR004364">
    <property type="entry name" value="Aa-tRNA-synt_II"/>
</dbReference>
<dbReference type="InterPro" id="IPR004523">
    <property type="entry name" value="Asp-tRNA_synthase_2"/>
</dbReference>
<organism evidence="14 15">
    <name type="scientific">Chlamydomonas eustigma</name>
    <dbReference type="NCBI Taxonomy" id="1157962"/>
    <lineage>
        <taxon>Eukaryota</taxon>
        <taxon>Viridiplantae</taxon>
        <taxon>Chlorophyta</taxon>
        <taxon>core chlorophytes</taxon>
        <taxon>Chlorophyceae</taxon>
        <taxon>CS clade</taxon>
        <taxon>Chlamydomonadales</taxon>
        <taxon>Chlamydomonadaceae</taxon>
        <taxon>Chlamydomonas</taxon>
    </lineage>
</organism>
<feature type="domain" description="Aminoacyl-transfer RNA synthetases class-II family profile" evidence="13">
    <location>
        <begin position="276"/>
        <end position="580"/>
    </location>
</feature>
<evidence type="ECO:0000256" key="9">
    <source>
        <dbReference type="ARBA" id="ARBA00023146"/>
    </source>
</evidence>
<dbReference type="InterPro" id="IPR006195">
    <property type="entry name" value="aa-tRNA-synth_II"/>
</dbReference>
<feature type="region of interest" description="Disordered" evidence="12">
    <location>
        <begin position="39"/>
        <end position="71"/>
    </location>
</feature>
<evidence type="ECO:0000313" key="14">
    <source>
        <dbReference type="EMBL" id="GAX82774.1"/>
    </source>
</evidence>
<dbReference type="GO" id="GO:0005829">
    <property type="term" value="C:cytosol"/>
    <property type="evidence" value="ECO:0007669"/>
    <property type="project" value="TreeGrafter"/>
</dbReference>
<evidence type="ECO:0000256" key="5">
    <source>
        <dbReference type="ARBA" id="ARBA00022598"/>
    </source>
</evidence>
<comment type="caution">
    <text evidence="14">The sequence shown here is derived from an EMBL/GenBank/DDBJ whole genome shotgun (WGS) entry which is preliminary data.</text>
</comment>
<protein>
    <recommendedName>
        <fullName evidence="3">aspartate--tRNA ligase</fullName>
        <ecNumber evidence="3">6.1.1.12</ecNumber>
    </recommendedName>
    <alternativeName>
        <fullName evidence="10">Aspartyl-tRNA synthetase</fullName>
    </alternativeName>
</protein>
<keyword evidence="8" id="KW-0648">Protein biosynthesis</keyword>
<dbReference type="Pfam" id="PF01336">
    <property type="entry name" value="tRNA_anti-codon"/>
    <property type="match status" value="1"/>
</dbReference>
<dbReference type="Pfam" id="PF00152">
    <property type="entry name" value="tRNA-synt_2"/>
    <property type="match status" value="1"/>
</dbReference>
<dbReference type="Proteomes" id="UP000232323">
    <property type="component" value="Unassembled WGS sequence"/>
</dbReference>
<dbReference type="Gene3D" id="3.30.930.10">
    <property type="entry name" value="Bira Bifunctional Protein, Domain 2"/>
    <property type="match status" value="1"/>
</dbReference>
<dbReference type="AlphaFoldDB" id="A0A250XI67"/>
<dbReference type="NCBIfam" id="NF003483">
    <property type="entry name" value="PRK05159.1"/>
    <property type="match status" value="1"/>
</dbReference>
<comment type="catalytic activity">
    <reaction evidence="11">
        <text>tRNA(Asp) + L-aspartate + ATP = L-aspartyl-tRNA(Asp) + AMP + diphosphate</text>
        <dbReference type="Rhea" id="RHEA:19649"/>
        <dbReference type="Rhea" id="RHEA-COMP:9660"/>
        <dbReference type="Rhea" id="RHEA-COMP:9678"/>
        <dbReference type="ChEBI" id="CHEBI:29991"/>
        <dbReference type="ChEBI" id="CHEBI:30616"/>
        <dbReference type="ChEBI" id="CHEBI:33019"/>
        <dbReference type="ChEBI" id="CHEBI:78442"/>
        <dbReference type="ChEBI" id="CHEBI:78516"/>
        <dbReference type="ChEBI" id="CHEBI:456215"/>
        <dbReference type="EC" id="6.1.1.12"/>
    </reaction>
</comment>
<dbReference type="PANTHER" id="PTHR43450:SF1">
    <property type="entry name" value="ASPARTATE--TRNA LIGASE, CYTOPLASMIC"/>
    <property type="match status" value="1"/>
</dbReference>
<evidence type="ECO:0000259" key="13">
    <source>
        <dbReference type="PROSITE" id="PS50862"/>
    </source>
</evidence>
<evidence type="ECO:0000256" key="3">
    <source>
        <dbReference type="ARBA" id="ARBA00012841"/>
    </source>
</evidence>
<keyword evidence="7" id="KW-0067">ATP-binding</keyword>
<dbReference type="OrthoDB" id="372395at2759"/>
<keyword evidence="9" id="KW-0030">Aminoacyl-tRNA synthetase</keyword>
<evidence type="ECO:0000256" key="8">
    <source>
        <dbReference type="ARBA" id="ARBA00022917"/>
    </source>
</evidence>
<evidence type="ECO:0000256" key="12">
    <source>
        <dbReference type="SAM" id="MobiDB-lite"/>
    </source>
</evidence>
<gene>
    <name evidence="14" type="ORF">CEUSTIGMA_g10200.t1</name>
</gene>
<dbReference type="InterPro" id="IPR012340">
    <property type="entry name" value="NA-bd_OB-fold"/>
</dbReference>
<feature type="compositionally biased region" description="Basic and acidic residues" evidence="12">
    <location>
        <begin position="54"/>
        <end position="71"/>
    </location>
</feature>
<evidence type="ECO:0000256" key="6">
    <source>
        <dbReference type="ARBA" id="ARBA00022741"/>
    </source>
</evidence>
<sequence>MPFLSFIGLALRSLLHPRSSRLNLFQLYSRTMSAGQERSLGDLTLDENVPSTGRSEEEKATKKAAKAAEKAAREAEKAAKVALRGVKQAAMTTADPDDPLRDQYGDLELVQSKTSCTKSFVRVEDLNEALVGQKVLIRSRVHNVRGKGSSAFLVLRQRTATVQATLFADDETVSKGMVKYASQITRESIVDVGGVICAPLKPIEGCSQSQVELKVDYIRVVSRAVILPFEITDAARSEDEIKAAESRGEKMATVSQDIRLDNRFLDLRTPANQAIFKVQSAVCQLFKELLLNQGFQEIHSPKLIAGASEGGASVFKLEYKGMPACLAQSPQLYKQMAICADMERVFEVGPVFRAEDSYTHRHLCEFMGLDFEMQIYEHYFEVLDVIEKLFEHIFNGLATRFGKELSVISQQYPFEMPVFKPLRLTFPEGIAMLQESGYPDVDPLGDLNTAAERRLGALVKEKYGTDFYVLHRYPAAVRPFYTMPCSDDPQYSNSYDVFIRGEEIISGAQRIHDPDMLTERALACGIEIDTIRSYIDSFRFGAPPHGGAGIGLERVVMLYCGLDNIRKTSLFPRDPKRLTP</sequence>
<dbReference type="STRING" id="1157962.A0A250XI67"/>
<dbReference type="HAMAP" id="MF_02075">
    <property type="entry name" value="Asp_tRNA_synth_type2"/>
    <property type="match status" value="1"/>
</dbReference>
<name>A0A250XI67_9CHLO</name>
<accession>A0A250XI67</accession>
<evidence type="ECO:0000256" key="4">
    <source>
        <dbReference type="ARBA" id="ARBA00022490"/>
    </source>
</evidence>
<dbReference type="FunFam" id="3.30.930.10:FF:000013">
    <property type="entry name" value="Aspartate--tRNA ligase, cytoplasmic"/>
    <property type="match status" value="1"/>
</dbReference>
<dbReference type="SUPFAM" id="SSF50249">
    <property type="entry name" value="Nucleic acid-binding proteins"/>
    <property type="match status" value="1"/>
</dbReference>
<reference evidence="14 15" key="1">
    <citation type="submission" date="2017-08" db="EMBL/GenBank/DDBJ databases">
        <title>Acidophilic green algal genome provides insights into adaptation to an acidic environment.</title>
        <authorList>
            <person name="Hirooka S."/>
            <person name="Hirose Y."/>
            <person name="Kanesaki Y."/>
            <person name="Higuchi S."/>
            <person name="Fujiwara T."/>
            <person name="Onuma R."/>
            <person name="Era A."/>
            <person name="Ohbayashi R."/>
            <person name="Uzuka A."/>
            <person name="Nozaki H."/>
            <person name="Yoshikawa H."/>
            <person name="Miyagishima S.Y."/>
        </authorList>
    </citation>
    <scope>NUCLEOTIDE SEQUENCE [LARGE SCALE GENOMIC DNA]</scope>
    <source>
        <strain evidence="14 15">NIES-2499</strain>
    </source>
</reference>